<dbReference type="InterPro" id="IPR008979">
    <property type="entry name" value="Galactose-bd-like_sf"/>
</dbReference>
<gene>
    <name evidence="4" type="ORF">HXX02_10545</name>
</gene>
<keyword evidence="5" id="KW-1185">Reference proteome</keyword>
<dbReference type="InterPro" id="IPR000421">
    <property type="entry name" value="FA58C"/>
</dbReference>
<feature type="region of interest" description="Disordered" evidence="1">
    <location>
        <begin position="141"/>
        <end position="195"/>
    </location>
</feature>
<protein>
    <submittedName>
        <fullName evidence="4">Polysaccharide lyase family 7 protein</fullName>
    </submittedName>
</protein>
<dbReference type="Pfam" id="PF08787">
    <property type="entry name" value="Alginate_lyase2"/>
    <property type="match status" value="1"/>
</dbReference>
<dbReference type="PROSITE" id="PS50022">
    <property type="entry name" value="FA58C_3"/>
    <property type="match status" value="1"/>
</dbReference>
<feature type="compositionally biased region" description="Gly residues" evidence="1">
    <location>
        <begin position="299"/>
        <end position="311"/>
    </location>
</feature>
<evidence type="ECO:0000259" key="3">
    <source>
        <dbReference type="PROSITE" id="PS50022"/>
    </source>
</evidence>
<reference evidence="4" key="1">
    <citation type="thesis" date="2020" institute="Technische Universitat Dresden" country="Dresden, Germany">
        <title>The Agarolytic System of Microbulbifer elongatus PORT2, Isolated from Batu Karas, Pangandaran West Java Indonesia.</title>
        <authorList>
            <person name="Anggraeni S.R."/>
        </authorList>
    </citation>
    <scope>NUCLEOTIDE SEQUENCE</scope>
    <source>
        <strain evidence="4">PORT2</strain>
    </source>
</reference>
<dbReference type="Proteomes" id="UP001205566">
    <property type="component" value="Unassembled WGS sequence"/>
</dbReference>
<comment type="caution">
    <text evidence="4">The sequence shown here is derived from an EMBL/GenBank/DDBJ whole genome shotgun (WGS) entry which is preliminary data.</text>
</comment>
<organism evidence="4 5">
    <name type="scientific">Microbulbifer elongatus</name>
    <dbReference type="NCBI Taxonomy" id="86173"/>
    <lineage>
        <taxon>Bacteria</taxon>
        <taxon>Pseudomonadati</taxon>
        <taxon>Pseudomonadota</taxon>
        <taxon>Gammaproteobacteria</taxon>
        <taxon>Cellvibrionales</taxon>
        <taxon>Microbulbiferaceae</taxon>
        <taxon>Microbulbifer</taxon>
    </lineage>
</organism>
<evidence type="ECO:0000256" key="2">
    <source>
        <dbReference type="SAM" id="SignalP"/>
    </source>
</evidence>
<dbReference type="GO" id="GO:0016829">
    <property type="term" value="F:lyase activity"/>
    <property type="evidence" value="ECO:0007669"/>
    <property type="project" value="UniProtKB-KW"/>
</dbReference>
<dbReference type="Gene3D" id="2.60.120.260">
    <property type="entry name" value="Galactose-binding domain-like"/>
    <property type="match status" value="2"/>
</dbReference>
<dbReference type="InterPro" id="IPR013320">
    <property type="entry name" value="ConA-like_dom_sf"/>
</dbReference>
<sequence length="613" mass="63233">MKISCAAALSVCMAGANASIQNPEFESDWDSWSDSDPSAISGVAHSGSKSAKISGSGGKVEQQVSVSPNTNYRLTARISGAGTIGAVVNGTRYDSSVSNGDWDQLQVDFHSGSASTITVFGTYNGSEGRFDTFALDNLGSGSSSGGSSGSSSGSSSGGSSGGTSCTSGSNLPVASASDDGSNDGHGPGNVIDGSLADESRWSSQGIKWITLDLGAVKTVESVDIAWFKGDQRSSLFTVETSTDNSNWTTVLSGGQSSGNSADMESYDVTDTSARYVRVTGSGNTANNWNSMLEMDVIGCGDGGGSSSGGSSSGSSSSSSSGSSGGSGSGSSGSGGNLDPNLPPASNFDLSAWYLSVPSDNNGDGKADSIKENELNSGYANSSYFYTADDGGMVFRCPIDGYKTSSGTSYTRTELREMLRRGDTSIATQGVNENNWVFGSAPSSARNAAGGVDGVLRATLAVNHVTTTGDSGQVGRVIVGQIHANDDEPLRLYYRKLPGNSKGSVYIAHEPNGGSDSWYEMIGSRSSSASNPSDGIALDEIWSYEVKVVGNTLTVTIMRDGKDDVVQEVDMSNSGYDVSDQYQYFKAGVYNQNNTGNGSDYVQATFYALEQSHD</sequence>
<dbReference type="Gene3D" id="2.60.120.200">
    <property type="match status" value="1"/>
</dbReference>
<accession>A0ABT1P182</accession>
<evidence type="ECO:0000313" key="5">
    <source>
        <dbReference type="Proteomes" id="UP001205566"/>
    </source>
</evidence>
<feature type="compositionally biased region" description="Gly residues" evidence="1">
    <location>
        <begin position="322"/>
        <end position="335"/>
    </location>
</feature>
<feature type="compositionally biased region" description="Low complexity" evidence="1">
    <location>
        <begin position="312"/>
        <end position="321"/>
    </location>
</feature>
<dbReference type="InterPro" id="IPR014895">
    <property type="entry name" value="Alginate_lyase_2"/>
</dbReference>
<proteinExistence type="predicted"/>
<name>A0ABT1P182_9GAMM</name>
<dbReference type="SUPFAM" id="SSF49785">
    <property type="entry name" value="Galactose-binding domain-like"/>
    <property type="match status" value="1"/>
</dbReference>
<evidence type="ECO:0000313" key="4">
    <source>
        <dbReference type="EMBL" id="MCQ3829883.1"/>
    </source>
</evidence>
<feature type="region of interest" description="Disordered" evidence="1">
    <location>
        <begin position="26"/>
        <end position="64"/>
    </location>
</feature>
<dbReference type="SUPFAM" id="SSF49899">
    <property type="entry name" value="Concanavalin A-like lectins/glucanases"/>
    <property type="match status" value="1"/>
</dbReference>
<feature type="domain" description="F5/8 type C" evidence="3">
    <location>
        <begin position="152"/>
        <end position="299"/>
    </location>
</feature>
<feature type="region of interest" description="Disordered" evidence="1">
    <location>
        <begin position="299"/>
        <end position="341"/>
    </location>
</feature>
<keyword evidence="2" id="KW-0732">Signal</keyword>
<dbReference type="Pfam" id="PF00754">
    <property type="entry name" value="F5_F8_type_C"/>
    <property type="match status" value="1"/>
</dbReference>
<dbReference type="EMBL" id="JACASI010000030">
    <property type="protein sequence ID" value="MCQ3829883.1"/>
    <property type="molecule type" value="Genomic_DNA"/>
</dbReference>
<feature type="chain" id="PRO_5046585088" evidence="2">
    <location>
        <begin position="19"/>
        <end position="613"/>
    </location>
</feature>
<feature type="signal peptide" evidence="2">
    <location>
        <begin position="1"/>
        <end position="18"/>
    </location>
</feature>
<keyword evidence="4" id="KW-0456">Lyase</keyword>
<evidence type="ECO:0000256" key="1">
    <source>
        <dbReference type="SAM" id="MobiDB-lite"/>
    </source>
</evidence>